<dbReference type="PIRSF" id="PIRSF020606">
    <property type="entry name" value="UCP020606"/>
    <property type="match status" value="1"/>
</dbReference>
<gene>
    <name evidence="2" type="ORF">AL533_03385</name>
    <name evidence="3" type="ORF">GD578_13910</name>
</gene>
<dbReference type="RefSeq" id="WP_002052686.1">
    <property type="nucleotide sequence ID" value="NZ_BHGJ01000018.1"/>
</dbReference>
<feature type="transmembrane region" description="Helical" evidence="1">
    <location>
        <begin position="59"/>
        <end position="80"/>
    </location>
</feature>
<dbReference type="Proteomes" id="UP000237921">
    <property type="component" value="Chromosome"/>
</dbReference>
<evidence type="ECO:0000313" key="5">
    <source>
        <dbReference type="Proteomes" id="UP000325778"/>
    </source>
</evidence>
<dbReference type="InterPro" id="IPR058534">
    <property type="entry name" value="YjdF"/>
</dbReference>
<name>A0A2L1VE53_ACINO</name>
<dbReference type="InterPro" id="IPR014509">
    <property type="entry name" value="YjdF-like"/>
</dbReference>
<dbReference type="EMBL" id="CP045560">
    <property type="protein sequence ID" value="QGA44849.1"/>
    <property type="molecule type" value="Genomic_DNA"/>
</dbReference>
<evidence type="ECO:0000313" key="4">
    <source>
        <dbReference type="Proteomes" id="UP000237921"/>
    </source>
</evidence>
<evidence type="ECO:0000313" key="2">
    <source>
        <dbReference type="EMBL" id="AVF43499.1"/>
    </source>
</evidence>
<keyword evidence="1" id="KW-0472">Membrane</keyword>
<feature type="transmembrane region" description="Helical" evidence="1">
    <location>
        <begin position="140"/>
        <end position="168"/>
    </location>
</feature>
<dbReference type="EMBL" id="CP014019">
    <property type="protein sequence ID" value="AVF43499.1"/>
    <property type="molecule type" value="Genomic_DNA"/>
</dbReference>
<feature type="transmembrane region" description="Helical" evidence="1">
    <location>
        <begin position="188"/>
        <end position="205"/>
    </location>
</feature>
<keyword evidence="1" id="KW-1133">Transmembrane helix</keyword>
<feature type="transmembrane region" description="Helical" evidence="1">
    <location>
        <begin position="35"/>
        <end position="52"/>
    </location>
</feature>
<reference evidence="3 5" key="3">
    <citation type="journal article" date="2021" name="MSphere">
        <title>Complete Genome Sequencing of Acinetobacter baumannii AC1633 and Acinetobacter nosocomialis AC1530 Unveils a Large Multidrug-Resistant Plasmid Encoding the NDM-1 and OXA-58 Carbapenemases.</title>
        <authorList>
            <person name="Alattraqchi A.G."/>
            <person name="Mohd Rani F."/>
            <person name="A. Rahman N.I."/>
            <person name="Ismail S."/>
            <person name="Cleary D.W."/>
            <person name="Clarke S.C."/>
            <person name="Yeo C.C."/>
        </authorList>
    </citation>
    <scope>NUCLEOTIDE SEQUENCE [LARGE SCALE GENOMIC DNA]</scope>
    <source>
        <strain evidence="3 5">AC1530</strain>
    </source>
</reference>
<feature type="transmembrane region" description="Helical" evidence="1">
    <location>
        <begin position="111"/>
        <end position="128"/>
    </location>
</feature>
<reference evidence="4" key="1">
    <citation type="submission" date="2017-12" db="EMBL/GenBank/DDBJ databases">
        <title>FDA dAtabase for Regulatory Grade micrObial Sequences (FDA-ARGOS): Supporting development and validation of Infectious Disease Dx tests.</title>
        <authorList>
            <person name="Hoffmann M."/>
            <person name="Allard M."/>
            <person name="Evans P."/>
            <person name="Brown E."/>
            <person name="Tallon L."/>
            <person name="Sadzewicz L."/>
            <person name="Sengamalay N."/>
            <person name="Ott S."/>
            <person name="Godinez A."/>
            <person name="Nagaraj S."/>
            <person name="Vavikolanu K."/>
            <person name="Aluvathingal J."/>
            <person name="Nadendla S."/>
            <person name="Sichtig H."/>
        </authorList>
    </citation>
    <scope>NUCLEOTIDE SEQUENCE [LARGE SCALE GENOMIC DNA]</scope>
    <source>
        <strain evidence="4">FDAARGOS_129</strain>
    </source>
</reference>
<feature type="transmembrane region" description="Helical" evidence="1">
    <location>
        <begin position="12"/>
        <end position="29"/>
    </location>
</feature>
<reference evidence="2" key="2">
    <citation type="submission" date="2017-12" db="EMBL/GenBank/DDBJ databases">
        <title>FDA dAtabase for Regulatory Grade micrObial Sequences (FDA-ARGOS): Supporting development and validation of Infectious Disease Dx tests.</title>
        <authorList>
            <person name="Campos J."/>
            <person name="Goldberg B."/>
            <person name="Tallon L."/>
            <person name="Sadzewicz L."/>
            <person name="Sengamalay N."/>
            <person name="Ott S."/>
            <person name="Godinez A."/>
            <person name="Nagaraj S."/>
            <person name="Vavikolanu K."/>
            <person name="Aluvathingal J."/>
            <person name="Nadendla S."/>
            <person name="Nandy P."/>
            <person name="Hobson J."/>
            <person name="Sichtig H."/>
        </authorList>
    </citation>
    <scope>NUCLEOTIDE SEQUENCE</scope>
    <source>
        <strain evidence="2">FDAARGOS_129</strain>
    </source>
</reference>
<proteinExistence type="predicted"/>
<dbReference type="AlphaFoldDB" id="A0A2L1VE53"/>
<sequence length="213" mass="24910">MIEKKFKLKHYIALSLLFIAIIISGIQPLEFEAYLLHQAGTVLMLILLFIIFKKIGLDFLSFCFYLLFLLIHVIGAHYLYSYVPYNDWIQHIFHFNLDEYMGWSRNMYDRLVHFSYGALLYPLIYRVFQVWLPTARPFSLFLLVVQFVMASSVFYELIEWVIAIGLSPEQAENYNGQQGDMWDAHKDMLLATTGAIFYGLFALITSPKLAHKP</sequence>
<protein>
    <submittedName>
        <fullName evidence="2">DUF2238 domain-containing protein</fullName>
    </submittedName>
</protein>
<dbReference type="Proteomes" id="UP000325778">
    <property type="component" value="Chromosome"/>
</dbReference>
<dbReference type="Pfam" id="PF09997">
    <property type="entry name" value="DUF2238"/>
    <property type="match status" value="1"/>
</dbReference>
<evidence type="ECO:0000256" key="1">
    <source>
        <dbReference type="SAM" id="Phobius"/>
    </source>
</evidence>
<evidence type="ECO:0000313" key="3">
    <source>
        <dbReference type="EMBL" id="QGA44849.1"/>
    </source>
</evidence>
<organism evidence="2 4">
    <name type="scientific">Acinetobacter nosocomialis</name>
    <dbReference type="NCBI Taxonomy" id="106654"/>
    <lineage>
        <taxon>Bacteria</taxon>
        <taxon>Pseudomonadati</taxon>
        <taxon>Pseudomonadota</taxon>
        <taxon>Gammaproteobacteria</taxon>
        <taxon>Moraxellales</taxon>
        <taxon>Moraxellaceae</taxon>
        <taxon>Acinetobacter</taxon>
        <taxon>Acinetobacter calcoaceticus/baumannii complex</taxon>
    </lineage>
</organism>
<keyword evidence="1" id="KW-0812">Transmembrane</keyword>
<accession>A0A2L1VE53</accession>